<evidence type="ECO:0000259" key="1">
    <source>
        <dbReference type="Pfam" id="PF09967"/>
    </source>
</evidence>
<dbReference type="AlphaFoldDB" id="A0A2P5GNP7"/>
<accession>A0A2P5GNP7</accession>
<dbReference type="RefSeq" id="WP_103676586.1">
    <property type="nucleotide sequence ID" value="NZ_PQGD01000011.1"/>
</dbReference>
<dbReference type="InterPro" id="IPR036465">
    <property type="entry name" value="vWFA_dom_sf"/>
</dbReference>
<sequence length="383" mass="43558">MTIYNATPDDSLWQEKWQTMRIRLMRKSPFFGTLALYLALEEDDQLHHFQVDARSMFVNPAHILQLDEPTLEFQFLHALLHIALQHPQRMGNRDAQRWEVACDIVVNGIIATHNDTLKAQRKATFRLPPDMLRDTALEQLCVEEIYQLLVKQPQRCQACSKEGPGENCLRRGGQAESQTTPWRKALESVRQVQRHQGDDPLAAFLDVAEAVGPQIPWRELLWHYLTPSASDFCQWDRRFVWQESYLEYLEDQRVTVAICVDTSGSISTSELSAMLEEVQAIGRCYPDLTILLWYADAALYGPWELDTSSPNIPAPVGGGGTDFRPFFQRVTSLTCPPAVVLYMTDGYGKFPAQTPSLPTIWLVPPGGARPKQFPFGQVIQQLN</sequence>
<dbReference type="Pfam" id="PF09967">
    <property type="entry name" value="DUF2201"/>
    <property type="match status" value="1"/>
</dbReference>
<evidence type="ECO:0008006" key="7">
    <source>
        <dbReference type="Google" id="ProtNLM"/>
    </source>
</evidence>
<evidence type="ECO:0000313" key="3">
    <source>
        <dbReference type="EMBL" id="POP43982.1"/>
    </source>
</evidence>
<dbReference type="OrthoDB" id="9761650at2"/>
<dbReference type="InterPro" id="IPR018698">
    <property type="entry name" value="VWA-like_dom"/>
</dbReference>
<dbReference type="PANTHER" id="PTHR38730">
    <property type="entry name" value="SLL7028 PROTEIN"/>
    <property type="match status" value="1"/>
</dbReference>
<protein>
    <recommendedName>
        <fullName evidence="7">VWA-like domain-containing protein</fullName>
    </recommendedName>
</protein>
<dbReference type="PANTHER" id="PTHR38730:SF1">
    <property type="entry name" value="SLL7028 PROTEIN"/>
    <property type="match status" value="1"/>
</dbReference>
<feature type="domain" description="VWA-like" evidence="1">
    <location>
        <begin position="256"/>
        <end position="380"/>
    </location>
</feature>
<evidence type="ECO:0000259" key="2">
    <source>
        <dbReference type="Pfam" id="PF13203"/>
    </source>
</evidence>
<evidence type="ECO:0000313" key="5">
    <source>
        <dbReference type="Proteomes" id="UP000237073"/>
    </source>
</evidence>
<feature type="domain" description="Putative metallopeptidase" evidence="2">
    <location>
        <begin position="18"/>
        <end position="231"/>
    </location>
</feature>
<comment type="caution">
    <text evidence="4">The sequence shown here is derived from an EMBL/GenBank/DDBJ whole genome shotgun (WGS) entry which is preliminary data.</text>
</comment>
<proteinExistence type="predicted"/>
<evidence type="ECO:0000313" key="4">
    <source>
        <dbReference type="EMBL" id="POP48154.1"/>
    </source>
</evidence>
<reference evidence="5 6" key="1">
    <citation type="submission" date="2018-01" db="EMBL/GenBank/DDBJ databases">
        <title>Superficieibacter electus gen. nov., sp. nov., an extended-spectrum beta-lactamase possessing member of the Enterobacteriaceae family, isolated from intensive care unit surfaces.</title>
        <authorList>
            <person name="Potter R.F."/>
            <person name="D'Souza A.W."/>
        </authorList>
    </citation>
    <scope>NUCLEOTIDE SEQUENCE [LARGE SCALE GENOMIC DNA]</scope>
    <source>
        <strain evidence="4 6">BP-1</strain>
        <strain evidence="3 5">BP-2</strain>
    </source>
</reference>
<organism evidence="4 6">
    <name type="scientific">Superficieibacter electus</name>
    <dbReference type="NCBI Taxonomy" id="2022662"/>
    <lineage>
        <taxon>Bacteria</taxon>
        <taxon>Pseudomonadati</taxon>
        <taxon>Pseudomonadota</taxon>
        <taxon>Gammaproteobacteria</taxon>
        <taxon>Enterobacterales</taxon>
        <taxon>Enterobacteriaceae</taxon>
        <taxon>Superficieibacter</taxon>
    </lineage>
</organism>
<gene>
    <name evidence="4" type="ORF">CHU32_15075</name>
    <name evidence="3" type="ORF">CHU33_13385</name>
</gene>
<dbReference type="SUPFAM" id="SSF53300">
    <property type="entry name" value="vWA-like"/>
    <property type="match status" value="1"/>
</dbReference>
<dbReference type="InterPro" id="IPR025154">
    <property type="entry name" value="Put_metallopeptidase_dom"/>
</dbReference>
<dbReference type="EMBL" id="PQGE01000011">
    <property type="protein sequence ID" value="POP43982.1"/>
    <property type="molecule type" value="Genomic_DNA"/>
</dbReference>
<dbReference type="Pfam" id="PF13203">
    <property type="entry name" value="DUF2201_N"/>
    <property type="match status" value="1"/>
</dbReference>
<name>A0A2P5GNP7_9ENTR</name>
<dbReference type="Proteomes" id="UP000247005">
    <property type="component" value="Unassembled WGS sequence"/>
</dbReference>
<evidence type="ECO:0000313" key="6">
    <source>
        <dbReference type="Proteomes" id="UP000247005"/>
    </source>
</evidence>
<keyword evidence="5" id="KW-1185">Reference proteome</keyword>
<dbReference type="EMBL" id="PQGD01000011">
    <property type="protein sequence ID" value="POP48154.1"/>
    <property type="molecule type" value="Genomic_DNA"/>
</dbReference>
<dbReference type="Proteomes" id="UP000237073">
    <property type="component" value="Unassembled WGS sequence"/>
</dbReference>